<dbReference type="AlphaFoldDB" id="A0A0D3EPR4"/>
<dbReference type="EnsemblPlants" id="OBART01G18370.1">
    <property type="protein sequence ID" value="OBART01G18370.1"/>
    <property type="gene ID" value="OBART01G18370"/>
</dbReference>
<name>A0A0D3EPR4_9ORYZ</name>
<dbReference type="Proteomes" id="UP000026960">
    <property type="component" value="Chromosome 1"/>
</dbReference>
<dbReference type="HOGENOM" id="CLU_1899370_0_0_1"/>
<feature type="compositionally biased region" description="Basic and acidic residues" evidence="1">
    <location>
        <begin position="35"/>
        <end position="45"/>
    </location>
</feature>
<protein>
    <submittedName>
        <fullName evidence="2">Uncharacterized protein</fullName>
    </submittedName>
</protein>
<keyword evidence="3" id="KW-1185">Reference proteome</keyword>
<feature type="region of interest" description="Disordered" evidence="1">
    <location>
        <begin position="28"/>
        <end position="64"/>
    </location>
</feature>
<sequence>MAAAMAQRILRKVTPELPLTVRCCGNQPVGGRSYGEMRRGERDAATNDQSTRPARELHSSAAKCSRWARHLTPVDTRLGVRVGKTPGGPRSSDSARTRTRFASENSVAMTRACESPMRMKNRGVGDRHVVPLDR</sequence>
<evidence type="ECO:0000313" key="3">
    <source>
        <dbReference type="Proteomes" id="UP000026960"/>
    </source>
</evidence>
<reference evidence="2" key="1">
    <citation type="journal article" date="2009" name="Rice">
        <title>De Novo Next Generation Sequencing of Plant Genomes.</title>
        <authorList>
            <person name="Rounsley S."/>
            <person name="Marri P.R."/>
            <person name="Yu Y."/>
            <person name="He R."/>
            <person name="Sisneros N."/>
            <person name="Goicoechea J.L."/>
            <person name="Lee S.J."/>
            <person name="Angelova A."/>
            <person name="Kudrna D."/>
            <person name="Luo M."/>
            <person name="Affourtit J."/>
            <person name="Desany B."/>
            <person name="Knight J."/>
            <person name="Niazi F."/>
            <person name="Egholm M."/>
            <person name="Wing R.A."/>
        </authorList>
    </citation>
    <scope>NUCLEOTIDE SEQUENCE [LARGE SCALE GENOMIC DNA]</scope>
    <source>
        <strain evidence="2">cv. IRGC 105608</strain>
    </source>
</reference>
<accession>A0A0D3EPR4</accession>
<dbReference type="PaxDb" id="65489-OBART01G18370.1"/>
<proteinExistence type="predicted"/>
<reference evidence="2" key="2">
    <citation type="submission" date="2015-03" db="UniProtKB">
        <authorList>
            <consortium name="EnsemblPlants"/>
        </authorList>
    </citation>
    <scope>IDENTIFICATION</scope>
</reference>
<evidence type="ECO:0000313" key="2">
    <source>
        <dbReference type="EnsemblPlants" id="OBART01G18370.1"/>
    </source>
</evidence>
<dbReference type="Gramene" id="OBART01G18370.1">
    <property type="protein sequence ID" value="OBART01G18370.1"/>
    <property type="gene ID" value="OBART01G18370"/>
</dbReference>
<evidence type="ECO:0000256" key="1">
    <source>
        <dbReference type="SAM" id="MobiDB-lite"/>
    </source>
</evidence>
<organism evidence="2">
    <name type="scientific">Oryza barthii</name>
    <dbReference type="NCBI Taxonomy" id="65489"/>
    <lineage>
        <taxon>Eukaryota</taxon>
        <taxon>Viridiplantae</taxon>
        <taxon>Streptophyta</taxon>
        <taxon>Embryophyta</taxon>
        <taxon>Tracheophyta</taxon>
        <taxon>Spermatophyta</taxon>
        <taxon>Magnoliopsida</taxon>
        <taxon>Liliopsida</taxon>
        <taxon>Poales</taxon>
        <taxon>Poaceae</taxon>
        <taxon>BOP clade</taxon>
        <taxon>Oryzoideae</taxon>
        <taxon>Oryzeae</taxon>
        <taxon>Oryzinae</taxon>
        <taxon>Oryza</taxon>
    </lineage>
</organism>
<feature type="region of interest" description="Disordered" evidence="1">
    <location>
        <begin position="79"/>
        <end position="106"/>
    </location>
</feature>